<evidence type="ECO:0000259" key="2">
    <source>
        <dbReference type="PROSITE" id="PS50206"/>
    </source>
</evidence>
<dbReference type="PROSITE" id="PS50206">
    <property type="entry name" value="RHODANESE_3"/>
    <property type="match status" value="1"/>
</dbReference>
<keyword evidence="3" id="KW-0808">Transferase</keyword>
<organism evidence="3 4">
    <name type="scientific">Microbacterium kribbense</name>
    <dbReference type="NCBI Taxonomy" id="433645"/>
    <lineage>
        <taxon>Bacteria</taxon>
        <taxon>Bacillati</taxon>
        <taxon>Actinomycetota</taxon>
        <taxon>Actinomycetes</taxon>
        <taxon>Micrococcales</taxon>
        <taxon>Microbacteriaceae</taxon>
        <taxon>Microbacterium</taxon>
    </lineage>
</organism>
<dbReference type="InterPro" id="IPR001763">
    <property type="entry name" value="Rhodanese-like_dom"/>
</dbReference>
<dbReference type="CDD" id="cd00757">
    <property type="entry name" value="ThiF_MoeB_HesA_family"/>
    <property type="match status" value="1"/>
</dbReference>
<reference evidence="4" key="1">
    <citation type="journal article" date="2019" name="Int. J. Syst. Evol. Microbiol.">
        <title>The Global Catalogue of Microorganisms (GCM) 10K type strain sequencing project: providing services to taxonomists for standard genome sequencing and annotation.</title>
        <authorList>
            <consortium name="The Broad Institute Genomics Platform"/>
            <consortium name="The Broad Institute Genome Sequencing Center for Infectious Disease"/>
            <person name="Wu L."/>
            <person name="Ma J."/>
        </authorList>
    </citation>
    <scope>NUCLEOTIDE SEQUENCE [LARGE SCALE GENOMIC DNA]</scope>
    <source>
        <strain evidence="4">JCM 16950</strain>
    </source>
</reference>
<dbReference type="SMART" id="SM00450">
    <property type="entry name" value="RHOD"/>
    <property type="match status" value="1"/>
</dbReference>
<dbReference type="Gene3D" id="3.40.50.720">
    <property type="entry name" value="NAD(P)-binding Rossmann-like Domain"/>
    <property type="match status" value="1"/>
</dbReference>
<evidence type="ECO:0000313" key="4">
    <source>
        <dbReference type="Proteomes" id="UP001500540"/>
    </source>
</evidence>
<dbReference type="EMBL" id="BAABAF010000006">
    <property type="protein sequence ID" value="GAA3766416.1"/>
    <property type="molecule type" value="Genomic_DNA"/>
</dbReference>
<dbReference type="SUPFAM" id="SSF69572">
    <property type="entry name" value="Activating enzymes of the ubiquitin-like proteins"/>
    <property type="match status" value="1"/>
</dbReference>
<comment type="caution">
    <text evidence="3">The sequence shown here is derived from an EMBL/GenBank/DDBJ whole genome shotgun (WGS) entry which is preliminary data.</text>
</comment>
<keyword evidence="4" id="KW-1185">Reference proteome</keyword>
<dbReference type="Proteomes" id="UP001500540">
    <property type="component" value="Unassembled WGS sequence"/>
</dbReference>
<evidence type="ECO:0000256" key="1">
    <source>
        <dbReference type="SAM" id="MobiDB-lite"/>
    </source>
</evidence>
<keyword evidence="3" id="KW-0548">Nucleotidyltransferase</keyword>
<dbReference type="RefSeq" id="WP_344782852.1">
    <property type="nucleotide sequence ID" value="NZ_BAABAF010000006.1"/>
</dbReference>
<dbReference type="GO" id="GO:0016779">
    <property type="term" value="F:nucleotidyltransferase activity"/>
    <property type="evidence" value="ECO:0007669"/>
    <property type="project" value="UniProtKB-KW"/>
</dbReference>
<proteinExistence type="predicted"/>
<sequence>MSSTPAGPAENAAEPGRPPAVVAVGPELAPQRLARYGRQLLLPGFTADAQRRLAGARVLVVGAGGLGSASIPYLAGAGVGTIGIIDTDVVELSNLHRQVSHGIHDLGRSKVASLADTIAEIDPEITVRRHEVRLDSSNALDLFAGYDLIMDGSDNFATRYLTNDAAALAGLPLVWGAILRYSGQASVAYAAYGPNYRDLFPTPPAPGEVLSCSVGGVLPGVCATIGAIMSTEAVKLITGIGEPLIGRVTTYDARTGRFRELGYRRSPDAAPITELIDYELFCGQDTAPKVARDSIDAPELAALLAAGAPLQLVDVREPFEAQIARIDGATLIPLGTVADEIEQLRSEVPVVVYCHFDSRSRRAAEILRAGGITGVQWLEGGIDAYARLADTSLARY</sequence>
<dbReference type="InterPro" id="IPR035985">
    <property type="entry name" value="Ubiquitin-activating_enz"/>
</dbReference>
<protein>
    <submittedName>
        <fullName evidence="3">Adenylyltransferase/sulfurtransferase MoeZ</fullName>
    </submittedName>
</protein>
<accession>A0ABP7GLD8</accession>
<dbReference type="Pfam" id="PF00581">
    <property type="entry name" value="Rhodanese"/>
    <property type="match status" value="1"/>
</dbReference>
<dbReference type="InterPro" id="IPR036873">
    <property type="entry name" value="Rhodanese-like_dom_sf"/>
</dbReference>
<evidence type="ECO:0000313" key="3">
    <source>
        <dbReference type="EMBL" id="GAA3766416.1"/>
    </source>
</evidence>
<dbReference type="InterPro" id="IPR000594">
    <property type="entry name" value="ThiF_NAD_FAD-bd"/>
</dbReference>
<dbReference type="PANTHER" id="PTHR10953:SF102">
    <property type="entry name" value="ADENYLYLTRANSFERASE AND SULFURTRANSFERASE MOCS3"/>
    <property type="match status" value="1"/>
</dbReference>
<name>A0ABP7GLD8_9MICO</name>
<dbReference type="InterPro" id="IPR045886">
    <property type="entry name" value="ThiF/MoeB/HesA"/>
</dbReference>
<dbReference type="Pfam" id="PF00899">
    <property type="entry name" value="ThiF"/>
    <property type="match status" value="1"/>
</dbReference>
<dbReference type="Gene3D" id="3.40.250.10">
    <property type="entry name" value="Rhodanese-like domain"/>
    <property type="match status" value="1"/>
</dbReference>
<feature type="region of interest" description="Disordered" evidence="1">
    <location>
        <begin position="1"/>
        <end position="20"/>
    </location>
</feature>
<dbReference type="PANTHER" id="PTHR10953">
    <property type="entry name" value="UBIQUITIN-ACTIVATING ENZYME E1"/>
    <property type="match status" value="1"/>
</dbReference>
<gene>
    <name evidence="3" type="primary">moeZ</name>
    <name evidence="3" type="ORF">GCM10022240_18660</name>
</gene>
<feature type="domain" description="Rhodanese" evidence="2">
    <location>
        <begin position="306"/>
        <end position="394"/>
    </location>
</feature>